<reference evidence="1" key="1">
    <citation type="submission" date="2018-06" db="EMBL/GenBank/DDBJ databases">
        <authorList>
            <person name="Zhirakovskaya E."/>
        </authorList>
    </citation>
    <scope>NUCLEOTIDE SEQUENCE</scope>
</reference>
<dbReference type="EMBL" id="UOEC01000057">
    <property type="protein sequence ID" value="VAV89118.1"/>
    <property type="molecule type" value="Genomic_DNA"/>
</dbReference>
<gene>
    <name evidence="1" type="ORF">MNBD_ALPHA08-1585</name>
</gene>
<sequence length="109" mass="12299">MKRLGALIDEETIALQANKLEELEYFSEQKNRILFEFNRAMIAAGNVSGIPGLFKDVERLRSRLAKNKTMLKQQLAAVKEFSGFLEGEARRHETDGTYSQSICRFGNGG</sequence>
<proteinExistence type="predicted"/>
<name>A0A3B0RLK4_9ZZZZ</name>
<accession>A0A3B0RLK4</accession>
<evidence type="ECO:0000313" key="1">
    <source>
        <dbReference type="EMBL" id="VAV89118.1"/>
    </source>
</evidence>
<dbReference type="AlphaFoldDB" id="A0A3B0RLK4"/>
<evidence type="ECO:0008006" key="2">
    <source>
        <dbReference type="Google" id="ProtNLM"/>
    </source>
</evidence>
<protein>
    <recommendedName>
        <fullName evidence="2">Flagellar biosynthesis protein FlgN</fullName>
    </recommendedName>
</protein>
<organism evidence="1">
    <name type="scientific">hydrothermal vent metagenome</name>
    <dbReference type="NCBI Taxonomy" id="652676"/>
    <lineage>
        <taxon>unclassified sequences</taxon>
        <taxon>metagenomes</taxon>
        <taxon>ecological metagenomes</taxon>
    </lineage>
</organism>